<name>A0A2T6ZKQ4_TUBBO</name>
<organism evidence="1 2">
    <name type="scientific">Tuber borchii</name>
    <name type="common">White truffle</name>
    <dbReference type="NCBI Taxonomy" id="42251"/>
    <lineage>
        <taxon>Eukaryota</taxon>
        <taxon>Fungi</taxon>
        <taxon>Dikarya</taxon>
        <taxon>Ascomycota</taxon>
        <taxon>Pezizomycotina</taxon>
        <taxon>Pezizomycetes</taxon>
        <taxon>Pezizales</taxon>
        <taxon>Tuberaceae</taxon>
        <taxon>Tuber</taxon>
    </lineage>
</organism>
<proteinExistence type="predicted"/>
<accession>A0A2T6ZKQ4</accession>
<gene>
    <name evidence="1" type="ORF">B9Z19DRAFT_1066923</name>
</gene>
<evidence type="ECO:0000313" key="2">
    <source>
        <dbReference type="Proteomes" id="UP000244722"/>
    </source>
</evidence>
<keyword evidence="2" id="KW-1185">Reference proteome</keyword>
<dbReference type="EMBL" id="NESQ01000203">
    <property type="protein sequence ID" value="PUU76079.1"/>
    <property type="molecule type" value="Genomic_DNA"/>
</dbReference>
<dbReference type="AlphaFoldDB" id="A0A2T6ZKQ4"/>
<comment type="caution">
    <text evidence="1">The sequence shown here is derived from an EMBL/GenBank/DDBJ whole genome shotgun (WGS) entry which is preliminary data.</text>
</comment>
<protein>
    <submittedName>
        <fullName evidence="1">Uncharacterized protein</fullName>
    </submittedName>
</protein>
<evidence type="ECO:0000313" key="1">
    <source>
        <dbReference type="EMBL" id="PUU76079.1"/>
    </source>
</evidence>
<dbReference type="Proteomes" id="UP000244722">
    <property type="component" value="Unassembled WGS sequence"/>
</dbReference>
<reference evidence="1 2" key="1">
    <citation type="submission" date="2017-04" db="EMBL/GenBank/DDBJ databases">
        <title>Draft genome sequence of Tuber borchii Vittad., a whitish edible truffle.</title>
        <authorList>
            <consortium name="DOE Joint Genome Institute"/>
            <person name="Murat C."/>
            <person name="Kuo A."/>
            <person name="Barry K.W."/>
            <person name="Clum A."/>
            <person name="Dockter R.B."/>
            <person name="Fauchery L."/>
            <person name="Iotti M."/>
            <person name="Kohler A."/>
            <person name="Labutti K."/>
            <person name="Lindquist E.A."/>
            <person name="Lipzen A."/>
            <person name="Ohm R.A."/>
            <person name="Wang M."/>
            <person name="Grigoriev I.V."/>
            <person name="Zambonelli A."/>
            <person name="Martin F.M."/>
        </authorList>
    </citation>
    <scope>NUCLEOTIDE SEQUENCE [LARGE SCALE GENOMIC DNA]</scope>
    <source>
        <strain evidence="1 2">Tbo3840</strain>
    </source>
</reference>
<sequence length="255" mass="27866">MAQQKDLTIPSADLPIQVAGQWYSSPERYARLNNNSYKADIFFASLNPASGEASKIPKKDCYPLPISQYYLLGPPPGGSYTHVAPSGKRSGKPAMAAQVASASALQGVEAPKPPPPLLGTQHRFYTLHLLPSFFDDLLNMAASLPDDMASVLNSEGCTLLLSFAALVNTNRASKITTSVFIAVTPQDPNLLGPDLQHNGARIRLFNRLEDIHLAHPASRNTQYKKCYHFGHSKPVYKAEHYTCPISAKVHLRAEQ</sequence>